<comment type="caution">
    <text evidence="1">The sequence shown here is derived from an EMBL/GenBank/DDBJ whole genome shotgun (WGS) entry which is preliminary data.</text>
</comment>
<evidence type="ECO:0000313" key="2">
    <source>
        <dbReference type="Proteomes" id="UP000753961"/>
    </source>
</evidence>
<dbReference type="RefSeq" id="WP_222578299.1">
    <property type="nucleotide sequence ID" value="NZ_JAHVHU010000002.1"/>
</dbReference>
<sequence>MVFDKMFFLVDGDLGGVDYPHVMEHEGYLYVAHSGGQGGRKQSVEVERIRISDLENLKMPTR</sequence>
<dbReference type="AlphaFoldDB" id="A0A953HRW7"/>
<protein>
    <submittedName>
        <fullName evidence="1">Uncharacterized protein</fullName>
    </submittedName>
</protein>
<dbReference type="EMBL" id="JAHVHU010000002">
    <property type="protein sequence ID" value="MBY5956778.1"/>
    <property type="molecule type" value="Genomic_DNA"/>
</dbReference>
<gene>
    <name evidence="1" type="ORF">KUV50_01430</name>
</gene>
<dbReference type="Proteomes" id="UP000753961">
    <property type="component" value="Unassembled WGS sequence"/>
</dbReference>
<organism evidence="1 2">
    <name type="scientific">Membranihabitans marinus</name>
    <dbReference type="NCBI Taxonomy" id="1227546"/>
    <lineage>
        <taxon>Bacteria</taxon>
        <taxon>Pseudomonadati</taxon>
        <taxon>Bacteroidota</taxon>
        <taxon>Saprospiria</taxon>
        <taxon>Saprospirales</taxon>
        <taxon>Saprospiraceae</taxon>
        <taxon>Membranihabitans</taxon>
    </lineage>
</organism>
<keyword evidence="2" id="KW-1185">Reference proteome</keyword>
<reference evidence="1" key="1">
    <citation type="submission" date="2021-06" db="EMBL/GenBank/DDBJ databases">
        <title>44 bacteria genomes isolated from Dapeng, Shenzhen.</title>
        <authorList>
            <person name="Zheng W."/>
            <person name="Yu S."/>
            <person name="Huang Y."/>
        </authorList>
    </citation>
    <scope>NUCLEOTIDE SEQUENCE</scope>
    <source>
        <strain evidence="1">DP5N28-2</strain>
    </source>
</reference>
<accession>A0A953HRW7</accession>
<evidence type="ECO:0000313" key="1">
    <source>
        <dbReference type="EMBL" id="MBY5956778.1"/>
    </source>
</evidence>
<name>A0A953HRW7_9BACT</name>
<proteinExistence type="predicted"/>